<dbReference type="PANTHER" id="PTHR11036:SF14">
    <property type="entry name" value="SEMAPHORIN-4B"/>
    <property type="match status" value="1"/>
</dbReference>
<dbReference type="InterPro" id="IPR036352">
    <property type="entry name" value="Semap_dom_sf"/>
</dbReference>
<dbReference type="GO" id="GO:0030335">
    <property type="term" value="P:positive regulation of cell migration"/>
    <property type="evidence" value="ECO:0007669"/>
    <property type="project" value="TreeGrafter"/>
</dbReference>
<keyword evidence="3" id="KW-0732">Signal</keyword>
<dbReference type="SUPFAM" id="SSF101912">
    <property type="entry name" value="Sema domain"/>
    <property type="match status" value="2"/>
</dbReference>
<feature type="domain" description="Sema" evidence="4">
    <location>
        <begin position="37"/>
        <end position="392"/>
    </location>
</feature>
<keyword evidence="6" id="KW-1185">Reference proteome</keyword>
<evidence type="ECO:0000256" key="3">
    <source>
        <dbReference type="SAM" id="SignalP"/>
    </source>
</evidence>
<comment type="caution">
    <text evidence="5">The sequence shown here is derived from an EMBL/GenBank/DDBJ whole genome shotgun (WGS) entry which is preliminary data.</text>
</comment>
<evidence type="ECO:0000256" key="2">
    <source>
        <dbReference type="PROSITE-ProRule" id="PRU00352"/>
    </source>
</evidence>
<dbReference type="InterPro" id="IPR015943">
    <property type="entry name" value="WD40/YVTN_repeat-like_dom_sf"/>
</dbReference>
<evidence type="ECO:0000313" key="5">
    <source>
        <dbReference type="EMBL" id="KAJ8344076.1"/>
    </source>
</evidence>
<proteinExistence type="predicted"/>
<reference evidence="5" key="1">
    <citation type="journal article" date="2023" name="Science">
        <title>Genome structures resolve the early diversification of teleost fishes.</title>
        <authorList>
            <person name="Parey E."/>
            <person name="Louis A."/>
            <person name="Montfort J."/>
            <person name="Bouchez O."/>
            <person name="Roques C."/>
            <person name="Iampietro C."/>
            <person name="Lluch J."/>
            <person name="Castinel A."/>
            <person name="Donnadieu C."/>
            <person name="Desvignes T."/>
            <person name="Floi Bucao C."/>
            <person name="Jouanno E."/>
            <person name="Wen M."/>
            <person name="Mejri S."/>
            <person name="Dirks R."/>
            <person name="Jansen H."/>
            <person name="Henkel C."/>
            <person name="Chen W.J."/>
            <person name="Zahm M."/>
            <person name="Cabau C."/>
            <person name="Klopp C."/>
            <person name="Thompson A.W."/>
            <person name="Robinson-Rechavi M."/>
            <person name="Braasch I."/>
            <person name="Lecointre G."/>
            <person name="Bobe J."/>
            <person name="Postlethwait J.H."/>
            <person name="Berthelot C."/>
            <person name="Roest Crollius H."/>
            <person name="Guiguen Y."/>
        </authorList>
    </citation>
    <scope>NUCLEOTIDE SEQUENCE</scope>
    <source>
        <strain evidence="5">WJC10195</strain>
    </source>
</reference>
<evidence type="ECO:0000313" key="6">
    <source>
        <dbReference type="Proteomes" id="UP001152622"/>
    </source>
</evidence>
<feature type="signal peptide" evidence="3">
    <location>
        <begin position="1"/>
        <end position="27"/>
    </location>
</feature>
<evidence type="ECO:0000256" key="1">
    <source>
        <dbReference type="ARBA" id="ARBA00023180"/>
    </source>
</evidence>
<feature type="chain" id="PRO_5040491657" description="Sema domain-containing protein" evidence="3">
    <location>
        <begin position="28"/>
        <end position="392"/>
    </location>
</feature>
<accession>A0A9Q1ES80</accession>
<evidence type="ECO:0000259" key="4">
    <source>
        <dbReference type="PROSITE" id="PS51004"/>
    </source>
</evidence>
<dbReference type="OrthoDB" id="9934005at2759"/>
<comment type="caution">
    <text evidence="2">Lacks conserved residue(s) required for the propagation of feature annotation.</text>
</comment>
<name>A0A9Q1ES80_SYNKA</name>
<dbReference type="AlphaFoldDB" id="A0A9Q1ES80"/>
<dbReference type="PANTHER" id="PTHR11036">
    <property type="entry name" value="SEMAPHORIN"/>
    <property type="match status" value="1"/>
</dbReference>
<organism evidence="5 6">
    <name type="scientific">Synaphobranchus kaupii</name>
    <name type="common">Kaup's arrowtooth eel</name>
    <dbReference type="NCBI Taxonomy" id="118154"/>
    <lineage>
        <taxon>Eukaryota</taxon>
        <taxon>Metazoa</taxon>
        <taxon>Chordata</taxon>
        <taxon>Craniata</taxon>
        <taxon>Vertebrata</taxon>
        <taxon>Euteleostomi</taxon>
        <taxon>Actinopterygii</taxon>
        <taxon>Neopterygii</taxon>
        <taxon>Teleostei</taxon>
        <taxon>Anguilliformes</taxon>
        <taxon>Synaphobranchidae</taxon>
        <taxon>Synaphobranchus</taxon>
    </lineage>
</organism>
<dbReference type="GO" id="GO:0045499">
    <property type="term" value="F:chemorepellent activity"/>
    <property type="evidence" value="ECO:0007669"/>
    <property type="project" value="TreeGrafter"/>
</dbReference>
<dbReference type="GO" id="GO:0030215">
    <property type="term" value="F:semaphorin receptor binding"/>
    <property type="evidence" value="ECO:0007669"/>
    <property type="project" value="InterPro"/>
</dbReference>
<dbReference type="Proteomes" id="UP001152622">
    <property type="component" value="Chromosome 13"/>
</dbReference>
<dbReference type="GO" id="GO:0071526">
    <property type="term" value="P:semaphorin-plexin signaling pathway"/>
    <property type="evidence" value="ECO:0007669"/>
    <property type="project" value="TreeGrafter"/>
</dbReference>
<dbReference type="GO" id="GO:0007411">
    <property type="term" value="P:axon guidance"/>
    <property type="evidence" value="ECO:0007669"/>
    <property type="project" value="TreeGrafter"/>
</dbReference>
<dbReference type="InterPro" id="IPR001627">
    <property type="entry name" value="Semap_dom"/>
</dbReference>
<sequence length="392" mass="42963">MRKIAVYSLPLLASALLLAGFIQMAVADDDDDDVTPRLSFAYNAKERSSKRFSVDGVFNYTSLLLSKQDETLYVGAREALFALSLSDISRGELRRNLTWSTPEKKREECRFKGKDLQTDCFNYVKILLRLNGTHLYVCGTYAFSPHLRLHLSGCDQSFLFPRNGLLGPQLCALNSLERDQVALRFLKKDSGVGKRSGVGGGGQGVADTLGAGSSEFRGPRWNNGIDFSTAREQNTSDFSLVKSGAGDVVTEDGRGRCPFNPEYKSTAVMVDPAFVGSAYLQESLPEGSVVGDDDKIYFFFSEVGKEFDFFDNTMVSRIARVCKLCALNSLERDQVALRFLKKDSGVGKRSGVGGGDKGLPTPWALGVASFGAALEQRHRFFDCQRTGPSACC</sequence>
<dbReference type="EMBL" id="JAINUF010000013">
    <property type="protein sequence ID" value="KAJ8344076.1"/>
    <property type="molecule type" value="Genomic_DNA"/>
</dbReference>
<dbReference type="SMART" id="SM00630">
    <property type="entry name" value="Sema"/>
    <property type="match status" value="1"/>
</dbReference>
<gene>
    <name evidence="5" type="ORF">SKAU_G00314050</name>
</gene>
<dbReference type="GO" id="GO:0005886">
    <property type="term" value="C:plasma membrane"/>
    <property type="evidence" value="ECO:0007669"/>
    <property type="project" value="TreeGrafter"/>
</dbReference>
<dbReference type="GO" id="GO:0001755">
    <property type="term" value="P:neural crest cell migration"/>
    <property type="evidence" value="ECO:0007669"/>
    <property type="project" value="TreeGrafter"/>
</dbReference>
<dbReference type="PROSITE" id="PS51004">
    <property type="entry name" value="SEMA"/>
    <property type="match status" value="1"/>
</dbReference>
<protein>
    <recommendedName>
        <fullName evidence="4">Sema domain-containing protein</fullName>
    </recommendedName>
</protein>
<dbReference type="InterPro" id="IPR027231">
    <property type="entry name" value="Semaphorin"/>
</dbReference>
<keyword evidence="1" id="KW-0325">Glycoprotein</keyword>
<dbReference type="Gene3D" id="2.130.10.10">
    <property type="entry name" value="YVTN repeat-like/Quinoprotein amine dehydrogenase"/>
    <property type="match status" value="2"/>
</dbReference>